<dbReference type="PROSITE" id="PS01180">
    <property type="entry name" value="CUB"/>
    <property type="match status" value="1"/>
</dbReference>
<reference evidence="7" key="1">
    <citation type="submission" date="2011-07" db="EMBL/GenBank/DDBJ databases">
        <authorList>
            <consortium name="Caenorhabditis brenneri Sequencing and Analysis Consortium"/>
            <person name="Wilson R.K."/>
        </authorList>
    </citation>
    <scope>NUCLEOTIDE SEQUENCE [LARGE SCALE GENOMIC DNA]</scope>
    <source>
        <strain evidence="7">PB2801</strain>
    </source>
</reference>
<dbReference type="InterPro" id="IPR000859">
    <property type="entry name" value="CUB_dom"/>
</dbReference>
<proteinExistence type="predicted"/>
<evidence type="ECO:0000256" key="1">
    <source>
        <dbReference type="ARBA" id="ARBA00023157"/>
    </source>
</evidence>
<dbReference type="SMART" id="SM00042">
    <property type="entry name" value="CUB"/>
    <property type="match status" value="1"/>
</dbReference>
<evidence type="ECO:0000256" key="3">
    <source>
        <dbReference type="SAM" id="SignalP"/>
    </source>
</evidence>
<evidence type="ECO:0000313" key="6">
    <source>
        <dbReference type="EMBL" id="EGT54582.1"/>
    </source>
</evidence>
<dbReference type="CDD" id="cd00037">
    <property type="entry name" value="CLECT"/>
    <property type="match status" value="2"/>
</dbReference>
<name>G0N784_CAEBE</name>
<accession>G0N784</accession>
<dbReference type="Proteomes" id="UP000008068">
    <property type="component" value="Unassembled WGS sequence"/>
</dbReference>
<protein>
    <submittedName>
        <fullName evidence="6">Uncharacterized protein</fullName>
    </submittedName>
</protein>
<dbReference type="Gene3D" id="2.60.120.290">
    <property type="entry name" value="Spermadhesin, CUB domain"/>
    <property type="match status" value="1"/>
</dbReference>
<dbReference type="Pfam" id="PF00059">
    <property type="entry name" value="Lectin_C"/>
    <property type="match status" value="2"/>
</dbReference>
<dbReference type="HOGENOM" id="CLU_037161_0_0_1"/>
<dbReference type="Gene3D" id="3.10.100.10">
    <property type="entry name" value="Mannose-Binding Protein A, subunit A"/>
    <property type="match status" value="2"/>
</dbReference>
<dbReference type="PANTHER" id="PTHR22991">
    <property type="entry name" value="PROTEIN CBG13490"/>
    <property type="match status" value="1"/>
</dbReference>
<comment type="caution">
    <text evidence="2">Lacks conserved residue(s) required for the propagation of feature annotation.</text>
</comment>
<dbReference type="OrthoDB" id="6365689at2759"/>
<evidence type="ECO:0000313" key="7">
    <source>
        <dbReference type="Proteomes" id="UP000008068"/>
    </source>
</evidence>
<feature type="chain" id="PRO_5003404352" evidence="3">
    <location>
        <begin position="18"/>
        <end position="429"/>
    </location>
</feature>
<dbReference type="InterPro" id="IPR035914">
    <property type="entry name" value="Sperma_CUB_dom_sf"/>
</dbReference>
<dbReference type="PROSITE" id="PS50041">
    <property type="entry name" value="C_TYPE_LECTIN_2"/>
    <property type="match status" value="2"/>
</dbReference>
<dbReference type="STRING" id="135651.G0N784"/>
<dbReference type="eggNOG" id="KOG4297">
    <property type="taxonomic scope" value="Eukaryota"/>
</dbReference>
<evidence type="ECO:0000259" key="5">
    <source>
        <dbReference type="PROSITE" id="PS50041"/>
    </source>
</evidence>
<feature type="domain" description="C-type lectin" evidence="5">
    <location>
        <begin position="179"/>
        <end position="298"/>
    </location>
</feature>
<dbReference type="Pfam" id="PF00431">
    <property type="entry name" value="CUB"/>
    <property type="match status" value="1"/>
</dbReference>
<evidence type="ECO:0000259" key="4">
    <source>
        <dbReference type="PROSITE" id="PS01180"/>
    </source>
</evidence>
<dbReference type="InterPro" id="IPR050976">
    <property type="entry name" value="Snaclec"/>
</dbReference>
<keyword evidence="3" id="KW-0732">Signal</keyword>
<dbReference type="AlphaFoldDB" id="G0N784"/>
<keyword evidence="7" id="KW-1185">Reference proteome</keyword>
<dbReference type="PANTHER" id="PTHR22991:SF43">
    <property type="entry name" value="C-TYPE LECTIN-RELATED"/>
    <property type="match status" value="1"/>
</dbReference>
<keyword evidence="1" id="KW-1015">Disulfide bond</keyword>
<dbReference type="InterPro" id="IPR016187">
    <property type="entry name" value="CTDL_fold"/>
</dbReference>
<dbReference type="SUPFAM" id="SSF56436">
    <property type="entry name" value="C-type lectin-like"/>
    <property type="match status" value="2"/>
</dbReference>
<feature type="domain" description="C-type lectin" evidence="5">
    <location>
        <begin position="46"/>
        <end position="160"/>
    </location>
</feature>
<dbReference type="OMA" id="CLATEHF"/>
<dbReference type="InterPro" id="IPR016186">
    <property type="entry name" value="C-type_lectin-like/link_sf"/>
</dbReference>
<dbReference type="EMBL" id="GL379846">
    <property type="protein sequence ID" value="EGT54582.1"/>
    <property type="molecule type" value="Genomic_DNA"/>
</dbReference>
<dbReference type="SUPFAM" id="SSF49854">
    <property type="entry name" value="Spermadhesin, CUB domain"/>
    <property type="match status" value="1"/>
</dbReference>
<dbReference type="InParanoid" id="G0N784"/>
<feature type="signal peptide" evidence="3">
    <location>
        <begin position="1"/>
        <end position="17"/>
    </location>
</feature>
<dbReference type="InterPro" id="IPR001304">
    <property type="entry name" value="C-type_lectin-like"/>
</dbReference>
<dbReference type="CDD" id="cd00041">
    <property type="entry name" value="CUB"/>
    <property type="match status" value="1"/>
</dbReference>
<sequence>MWIPLLILCFWTMGISTLAPPREPDYSRIAGDPKTSYFCTNNFTLVFAKCLRHFPEPTTRMTAMKTCRRYSGNLVTIKTRDEQASVKHHLGAEPRKYWIGLYCFTDNVSQCVWDNGNATAQALRHFPPFSPSVKLGNCVHSQINGDGKEVWLSTNCEEEKLEFYCEIPVTLEDHCELNFNQHCYFPSVLAEKGIQNARNSCKQPFGADLVSIGSREEHLFIKNYYKTLNVSSIFIGARAWLGRYFKWMDGTSWTYTASDRYNIILGDCMVMNLKSDGNRTEGYWYGEDCMATRHFMCKRKAGQRFLIQKPLYKPPRWSLRLVSSYMNYGTITSPDYPEGYGPNVTAVYKLWTLGSQRIQLHFLEIQTEKDHDFVRVYDGMSEESKLIGNLSGQHRDLFLESSSNRMHVVFKTDLQGNDLGFQANFKSIV</sequence>
<gene>
    <name evidence="6" type="ORF">CAEBREN_05330</name>
</gene>
<feature type="domain" description="CUB" evidence="4">
    <location>
        <begin position="317"/>
        <end position="428"/>
    </location>
</feature>
<organism evidence="7">
    <name type="scientific">Caenorhabditis brenneri</name>
    <name type="common">Nematode worm</name>
    <dbReference type="NCBI Taxonomy" id="135651"/>
    <lineage>
        <taxon>Eukaryota</taxon>
        <taxon>Metazoa</taxon>
        <taxon>Ecdysozoa</taxon>
        <taxon>Nematoda</taxon>
        <taxon>Chromadorea</taxon>
        <taxon>Rhabditida</taxon>
        <taxon>Rhabditina</taxon>
        <taxon>Rhabditomorpha</taxon>
        <taxon>Rhabditoidea</taxon>
        <taxon>Rhabditidae</taxon>
        <taxon>Peloderinae</taxon>
        <taxon>Caenorhabditis</taxon>
    </lineage>
</organism>
<dbReference type="SMART" id="SM00034">
    <property type="entry name" value="CLECT"/>
    <property type="match status" value="2"/>
</dbReference>
<evidence type="ECO:0000256" key="2">
    <source>
        <dbReference type="PROSITE-ProRule" id="PRU00059"/>
    </source>
</evidence>